<name>A0A944MGM8_9GAMM</name>
<accession>A0A944MGM8</accession>
<dbReference type="Pfam" id="PF00582">
    <property type="entry name" value="Usp"/>
    <property type="match status" value="1"/>
</dbReference>
<organism evidence="2 3">
    <name type="scientific">Candidatus Thiodiazotropha taylori</name>
    <dbReference type="NCBI Taxonomy" id="2792791"/>
    <lineage>
        <taxon>Bacteria</taxon>
        <taxon>Pseudomonadati</taxon>
        <taxon>Pseudomonadota</taxon>
        <taxon>Gammaproteobacteria</taxon>
        <taxon>Chromatiales</taxon>
        <taxon>Sedimenticolaceae</taxon>
        <taxon>Candidatus Thiodiazotropha</taxon>
    </lineage>
</organism>
<evidence type="ECO:0000313" key="3">
    <source>
        <dbReference type="Proteomes" id="UP000770889"/>
    </source>
</evidence>
<dbReference type="Proteomes" id="UP000770889">
    <property type="component" value="Unassembled WGS sequence"/>
</dbReference>
<evidence type="ECO:0000313" key="2">
    <source>
        <dbReference type="EMBL" id="MBT2991092.1"/>
    </source>
</evidence>
<dbReference type="EMBL" id="JAHHGM010000027">
    <property type="protein sequence ID" value="MBT2991092.1"/>
    <property type="molecule type" value="Genomic_DNA"/>
</dbReference>
<evidence type="ECO:0000259" key="1">
    <source>
        <dbReference type="Pfam" id="PF00582"/>
    </source>
</evidence>
<proteinExistence type="predicted"/>
<sequence>MNPKRILCASHGTDGARAAEEQALRFCHSEVALHHLIVVPELWKGMMGDDWLNNAVTRDRFGSYLEGRLDGEVAEVVERLGRATRETGAGFSYESRFGKPAECLLDASRGAAFDLVIIGSPRPKGVDGLRSRMDLGTLVQALQVPLLVVPHPGS</sequence>
<dbReference type="InterPro" id="IPR006016">
    <property type="entry name" value="UspA"/>
</dbReference>
<feature type="domain" description="UspA" evidence="1">
    <location>
        <begin position="4"/>
        <end position="150"/>
    </location>
</feature>
<dbReference type="SUPFAM" id="SSF52402">
    <property type="entry name" value="Adenine nucleotide alpha hydrolases-like"/>
    <property type="match status" value="1"/>
</dbReference>
<gene>
    <name evidence="2" type="ORF">KME65_19200</name>
</gene>
<comment type="caution">
    <text evidence="2">The sequence shown here is derived from an EMBL/GenBank/DDBJ whole genome shotgun (WGS) entry which is preliminary data.</text>
</comment>
<reference evidence="2 3" key="1">
    <citation type="submission" date="2021-05" db="EMBL/GenBank/DDBJ databases">
        <title>Genetic and Functional Diversity in Clade A Lucinid endosymbionts from the Bahamas.</title>
        <authorList>
            <person name="Giani N.M."/>
            <person name="Engel A.S."/>
            <person name="Campbell B.J."/>
        </authorList>
    </citation>
    <scope>NUCLEOTIDE SEQUENCE [LARGE SCALE GENOMIC DNA]</scope>
    <source>
        <strain evidence="2">LUC16012Gg_MoonRockCtena</strain>
    </source>
</reference>
<dbReference type="Gene3D" id="3.40.50.620">
    <property type="entry name" value="HUPs"/>
    <property type="match status" value="1"/>
</dbReference>
<protein>
    <submittedName>
        <fullName evidence="2">Universal stress protein</fullName>
    </submittedName>
</protein>
<dbReference type="AlphaFoldDB" id="A0A944MGM8"/>
<dbReference type="InterPro" id="IPR014729">
    <property type="entry name" value="Rossmann-like_a/b/a_fold"/>
</dbReference>